<name>A0A7S8MYH8_9MICO</name>
<keyword evidence="2" id="KW-0238">DNA-binding</keyword>
<dbReference type="PANTHER" id="PTHR44688">
    <property type="entry name" value="DNA-BINDING TRANSCRIPTIONAL ACTIVATOR DEVR_DOSR"/>
    <property type="match status" value="1"/>
</dbReference>
<proteinExistence type="predicted"/>
<dbReference type="SMART" id="SM00421">
    <property type="entry name" value="HTH_LUXR"/>
    <property type="match status" value="1"/>
</dbReference>
<dbReference type="AlphaFoldDB" id="A0A7S8MYH8"/>
<keyword evidence="8" id="KW-1185">Reference proteome</keyword>
<keyword evidence="1" id="KW-0805">Transcription regulation</keyword>
<dbReference type="InterPro" id="IPR011990">
    <property type="entry name" value="TPR-like_helical_dom_sf"/>
</dbReference>
<dbReference type="SUPFAM" id="SSF48452">
    <property type="entry name" value="TPR-like"/>
    <property type="match status" value="1"/>
</dbReference>
<keyword evidence="4" id="KW-0802">TPR repeat</keyword>
<dbReference type="KEGG" id="msf:IT882_02600"/>
<dbReference type="InterPro" id="IPR036388">
    <property type="entry name" value="WH-like_DNA-bd_sf"/>
</dbReference>
<dbReference type="InterPro" id="IPR016032">
    <property type="entry name" value="Sig_transdc_resp-reg_C-effctor"/>
</dbReference>
<gene>
    <name evidence="7" type="ORF">IT882_02600</name>
</gene>
<dbReference type="InterPro" id="IPR000792">
    <property type="entry name" value="Tscrpt_reg_LuxR_C"/>
</dbReference>
<dbReference type="RefSeq" id="WP_195693048.1">
    <property type="nucleotide sequence ID" value="NZ_CP064760.1"/>
</dbReference>
<reference evidence="7 8" key="1">
    <citation type="submission" date="2020-11" db="EMBL/GenBank/DDBJ databases">
        <title>Amino acid is mineralized and recycled by bacteria in oceanic microbiome.</title>
        <authorList>
            <person name="Zheng L.Y."/>
        </authorList>
    </citation>
    <scope>NUCLEOTIDE SEQUENCE [LARGE SCALE GENOMIC DNA]</scope>
    <source>
        <strain evidence="7 8">A32-1</strain>
    </source>
</reference>
<evidence type="ECO:0000256" key="4">
    <source>
        <dbReference type="PROSITE-ProRule" id="PRU00339"/>
    </source>
</evidence>
<dbReference type="EMBL" id="CP064760">
    <property type="protein sequence ID" value="QPE05028.1"/>
    <property type="molecule type" value="Genomic_DNA"/>
</dbReference>
<dbReference type="InterPro" id="IPR019734">
    <property type="entry name" value="TPR_rpt"/>
</dbReference>
<dbReference type="Proteomes" id="UP000594480">
    <property type="component" value="Chromosome"/>
</dbReference>
<dbReference type="PRINTS" id="PR00038">
    <property type="entry name" value="HTHLUXR"/>
</dbReference>
<dbReference type="Gene3D" id="1.10.10.10">
    <property type="entry name" value="Winged helix-like DNA-binding domain superfamily/Winged helix DNA-binding domain"/>
    <property type="match status" value="1"/>
</dbReference>
<evidence type="ECO:0000256" key="5">
    <source>
        <dbReference type="SAM" id="MobiDB-lite"/>
    </source>
</evidence>
<evidence type="ECO:0000313" key="8">
    <source>
        <dbReference type="Proteomes" id="UP000594480"/>
    </source>
</evidence>
<organism evidence="7 8">
    <name type="scientific">Microbacterium schleiferi</name>
    <dbReference type="NCBI Taxonomy" id="69362"/>
    <lineage>
        <taxon>Bacteria</taxon>
        <taxon>Bacillati</taxon>
        <taxon>Actinomycetota</taxon>
        <taxon>Actinomycetes</taxon>
        <taxon>Micrococcales</taxon>
        <taxon>Microbacteriaceae</taxon>
        <taxon>Microbacterium</taxon>
    </lineage>
</organism>
<evidence type="ECO:0000256" key="1">
    <source>
        <dbReference type="ARBA" id="ARBA00023015"/>
    </source>
</evidence>
<dbReference type="GO" id="GO:0006355">
    <property type="term" value="P:regulation of DNA-templated transcription"/>
    <property type="evidence" value="ECO:0007669"/>
    <property type="project" value="InterPro"/>
</dbReference>
<dbReference type="Gene3D" id="1.25.40.10">
    <property type="entry name" value="Tetratricopeptide repeat domain"/>
    <property type="match status" value="1"/>
</dbReference>
<feature type="compositionally biased region" description="Pro residues" evidence="5">
    <location>
        <begin position="1"/>
        <end position="10"/>
    </location>
</feature>
<feature type="domain" description="HTH luxR-type" evidence="6">
    <location>
        <begin position="486"/>
        <end position="551"/>
    </location>
</feature>
<dbReference type="PROSITE" id="PS50005">
    <property type="entry name" value="TPR"/>
    <property type="match status" value="1"/>
</dbReference>
<evidence type="ECO:0000313" key="7">
    <source>
        <dbReference type="EMBL" id="QPE05028.1"/>
    </source>
</evidence>
<dbReference type="Pfam" id="PF00196">
    <property type="entry name" value="GerE"/>
    <property type="match status" value="1"/>
</dbReference>
<keyword evidence="3" id="KW-0804">Transcription</keyword>
<dbReference type="PANTHER" id="PTHR44688:SF16">
    <property type="entry name" value="DNA-BINDING TRANSCRIPTIONAL ACTIVATOR DEVR_DOSR"/>
    <property type="match status" value="1"/>
</dbReference>
<dbReference type="PROSITE" id="PS50043">
    <property type="entry name" value="HTH_LUXR_2"/>
    <property type="match status" value="1"/>
</dbReference>
<accession>A0A7S8MYH8</accession>
<protein>
    <submittedName>
        <fullName evidence="7">Response regulator transcription factor</fullName>
    </submittedName>
</protein>
<dbReference type="CDD" id="cd06170">
    <property type="entry name" value="LuxR_C_like"/>
    <property type="match status" value="1"/>
</dbReference>
<evidence type="ECO:0000256" key="2">
    <source>
        <dbReference type="ARBA" id="ARBA00023125"/>
    </source>
</evidence>
<evidence type="ECO:0000256" key="3">
    <source>
        <dbReference type="ARBA" id="ARBA00023163"/>
    </source>
</evidence>
<evidence type="ECO:0000259" key="6">
    <source>
        <dbReference type="PROSITE" id="PS50043"/>
    </source>
</evidence>
<feature type="repeat" description="TPR" evidence="4">
    <location>
        <begin position="198"/>
        <end position="231"/>
    </location>
</feature>
<dbReference type="SUPFAM" id="SSF46894">
    <property type="entry name" value="C-terminal effector domain of the bipartite response regulators"/>
    <property type="match status" value="1"/>
</dbReference>
<sequence length="559" mass="60052">MPKPQQPDPTPSATQTPETPSAVDHATPRSLPSMGGVAASVIPPAPGALTQATAPEVLTALIEQVDTAWERGDAATAIRLLSVGLWPLFLDRPRDLRRLLAPVPEEAAPPALLLAKRFALPVLDTPERIRLLTTRPLDAAVGSELDTPLDQGWRIAQRMLAHRLRGELSEARDVAQRLTSHIEGVSTHEPAQLPQFLAAAYSQLGTTELLAGDPSAALEHFRRALAATEGDTELGIRRDALVKQACVLAMEGYLREAERLLTRAEAERQPSNASADRIRARTRLTWALIAVERMDAGAPELLAGLDRDLLFEYWPLVLLAEGRWRLATGNPAAVLDLVDSATENRPLQEGTLGLCVAHFLREKAGEMLGMPPTHTVRDRGSLPGLCALGAVRGLILRADPLAAVHAARTLAQRRGIGPSVRLEALLLTSLALQRAGLPADERITTAAANLAQDEGLWRPLSVVPASVRDELPVTAPAHVRLAVMASPPPAVTLTPREREVLAALASDQSLAQIAGRLHVSVNTVKSQVRSLYRRMGVTSRHEAVAEATRLGLVSRSSTL</sequence>
<feature type="region of interest" description="Disordered" evidence="5">
    <location>
        <begin position="1"/>
        <end position="39"/>
    </location>
</feature>
<dbReference type="GO" id="GO:0003677">
    <property type="term" value="F:DNA binding"/>
    <property type="evidence" value="ECO:0007669"/>
    <property type="project" value="UniProtKB-KW"/>
</dbReference>